<evidence type="ECO:0000256" key="2">
    <source>
        <dbReference type="ARBA" id="ARBA00022670"/>
    </source>
</evidence>
<evidence type="ECO:0000313" key="10">
    <source>
        <dbReference type="Proteomes" id="UP000324269"/>
    </source>
</evidence>
<dbReference type="SUPFAM" id="SSF102712">
    <property type="entry name" value="JAB1/MPN domain"/>
    <property type="match status" value="1"/>
</dbReference>
<dbReference type="InterPro" id="IPR037518">
    <property type="entry name" value="MPN"/>
</dbReference>
<accession>A0A5D4ULF8</accession>
<dbReference type="SUPFAM" id="SSF47781">
    <property type="entry name" value="RuvA domain 2-like"/>
    <property type="match status" value="1"/>
</dbReference>
<dbReference type="Pfam" id="PF04002">
    <property type="entry name" value="RadC"/>
    <property type="match status" value="1"/>
</dbReference>
<evidence type="ECO:0000256" key="4">
    <source>
        <dbReference type="ARBA" id="ARBA00022801"/>
    </source>
</evidence>
<evidence type="ECO:0000256" key="3">
    <source>
        <dbReference type="ARBA" id="ARBA00022723"/>
    </source>
</evidence>
<dbReference type="GO" id="GO:0046872">
    <property type="term" value="F:metal ion binding"/>
    <property type="evidence" value="ECO:0007669"/>
    <property type="project" value="UniProtKB-KW"/>
</dbReference>
<dbReference type="PANTHER" id="PTHR30471">
    <property type="entry name" value="DNA REPAIR PROTEIN RADC"/>
    <property type="match status" value="1"/>
</dbReference>
<keyword evidence="6" id="KW-0482">Metalloprotease</keyword>
<evidence type="ECO:0000256" key="1">
    <source>
        <dbReference type="ARBA" id="ARBA00010243"/>
    </source>
</evidence>
<evidence type="ECO:0000256" key="7">
    <source>
        <dbReference type="RuleBase" id="RU003797"/>
    </source>
</evidence>
<keyword evidence="3" id="KW-0479">Metal-binding</keyword>
<name>A0A5D4ULF8_9BACI</name>
<keyword evidence="2" id="KW-0645">Protease</keyword>
<dbReference type="InterPro" id="IPR001405">
    <property type="entry name" value="UPF0758"/>
</dbReference>
<evidence type="ECO:0000313" key="9">
    <source>
        <dbReference type="EMBL" id="TYS86987.1"/>
    </source>
</evidence>
<dbReference type="OrthoDB" id="9804482at2"/>
<dbReference type="NCBIfam" id="TIGR00608">
    <property type="entry name" value="radc"/>
    <property type="match status" value="1"/>
</dbReference>
<dbReference type="GO" id="GO:0006508">
    <property type="term" value="P:proteolysis"/>
    <property type="evidence" value="ECO:0007669"/>
    <property type="project" value="UniProtKB-KW"/>
</dbReference>
<proteinExistence type="inferred from homology"/>
<dbReference type="InterPro" id="IPR020891">
    <property type="entry name" value="UPF0758_CS"/>
</dbReference>
<comment type="similarity">
    <text evidence="1 7">Belongs to the UPF0758 family.</text>
</comment>
<evidence type="ECO:0000259" key="8">
    <source>
        <dbReference type="PROSITE" id="PS50249"/>
    </source>
</evidence>
<dbReference type="Pfam" id="PF20582">
    <property type="entry name" value="UPF0758_N"/>
    <property type="match status" value="1"/>
</dbReference>
<dbReference type="RefSeq" id="WP_148969818.1">
    <property type="nucleotide sequence ID" value="NZ_CANLNA010000006.1"/>
</dbReference>
<protein>
    <submittedName>
        <fullName evidence="9">JAB domain-containing protein</fullName>
    </submittedName>
</protein>
<sequence length="236" mass="26753">MVKTIPQQEENRLMIRDFPQDERPRERLIQSGAASLSNQELLAILLRTGTKSESVLQLSNRLLNHFDGLNLLKDASLEEITKTKGIGLAKAVQIMAAVEFGRRISNLAFDDRYSIRSPEDGANYVMNDMRFLAQEHFVCLYLNTKNQVLHKQTIFIGSLNASIVHPREVFKEAFRRSAASIICIHNHPSGDPTPSREDIEVTKRLVECGRIIGIDILDHLIIGEKKFISLKEKGYL</sequence>
<dbReference type="PROSITE" id="PS50249">
    <property type="entry name" value="MPN"/>
    <property type="match status" value="1"/>
</dbReference>
<dbReference type="STRING" id="189382.BHE18_19625"/>
<keyword evidence="4" id="KW-0378">Hydrolase</keyword>
<dbReference type="InterPro" id="IPR010994">
    <property type="entry name" value="RuvA_2-like"/>
</dbReference>
<dbReference type="AlphaFoldDB" id="A0A5D4ULF8"/>
<organism evidence="9 10">
    <name type="scientific">Rossellomorea aquimaris</name>
    <dbReference type="NCBI Taxonomy" id="189382"/>
    <lineage>
        <taxon>Bacteria</taxon>
        <taxon>Bacillati</taxon>
        <taxon>Bacillota</taxon>
        <taxon>Bacilli</taxon>
        <taxon>Bacillales</taxon>
        <taxon>Bacillaceae</taxon>
        <taxon>Rossellomorea</taxon>
    </lineage>
</organism>
<evidence type="ECO:0000256" key="5">
    <source>
        <dbReference type="ARBA" id="ARBA00022833"/>
    </source>
</evidence>
<dbReference type="Gene3D" id="1.10.150.20">
    <property type="entry name" value="5' to 3' exonuclease, C-terminal subdomain"/>
    <property type="match status" value="1"/>
</dbReference>
<dbReference type="PROSITE" id="PS01302">
    <property type="entry name" value="UPF0758"/>
    <property type="match status" value="1"/>
</dbReference>
<feature type="domain" description="MPN" evidence="8">
    <location>
        <begin position="114"/>
        <end position="236"/>
    </location>
</feature>
<comment type="caution">
    <text evidence="9">The sequence shown here is derived from an EMBL/GenBank/DDBJ whole genome shotgun (WGS) entry which is preliminary data.</text>
</comment>
<dbReference type="Proteomes" id="UP000324269">
    <property type="component" value="Unassembled WGS sequence"/>
</dbReference>
<dbReference type="NCBIfam" id="NF000642">
    <property type="entry name" value="PRK00024.1"/>
    <property type="match status" value="1"/>
</dbReference>
<dbReference type="GO" id="GO:0008237">
    <property type="term" value="F:metallopeptidase activity"/>
    <property type="evidence" value="ECO:0007669"/>
    <property type="project" value="UniProtKB-KW"/>
</dbReference>
<keyword evidence="5" id="KW-0862">Zinc</keyword>
<dbReference type="InterPro" id="IPR046778">
    <property type="entry name" value="UPF0758_N"/>
</dbReference>
<dbReference type="InterPro" id="IPR025657">
    <property type="entry name" value="RadC_JAB"/>
</dbReference>
<gene>
    <name evidence="9" type="ORF">FZC85_08345</name>
</gene>
<dbReference type="Gene3D" id="3.40.140.10">
    <property type="entry name" value="Cytidine Deaminase, domain 2"/>
    <property type="match status" value="1"/>
</dbReference>
<dbReference type="CDD" id="cd08071">
    <property type="entry name" value="MPN_DUF2466"/>
    <property type="match status" value="1"/>
</dbReference>
<dbReference type="EMBL" id="VTEZ01000002">
    <property type="protein sequence ID" value="TYS86987.1"/>
    <property type="molecule type" value="Genomic_DNA"/>
</dbReference>
<evidence type="ECO:0000256" key="6">
    <source>
        <dbReference type="ARBA" id="ARBA00023049"/>
    </source>
</evidence>
<reference evidence="9 10" key="1">
    <citation type="submission" date="2019-08" db="EMBL/GenBank/DDBJ databases">
        <title>Bacillus genomes from the desert of Cuatro Cienegas, Coahuila.</title>
        <authorList>
            <person name="Olmedo-Alvarez G."/>
        </authorList>
    </citation>
    <scope>NUCLEOTIDE SEQUENCE [LARGE SCALE GENOMIC DNA]</scope>
    <source>
        <strain evidence="9 10">CH87b_3T</strain>
    </source>
</reference>
<dbReference type="PANTHER" id="PTHR30471:SF3">
    <property type="entry name" value="UPF0758 PROTEIN YEES-RELATED"/>
    <property type="match status" value="1"/>
</dbReference>